<accession>A0A7W8QIL9</accession>
<sequence>MSAVGAPAAGTRAAPPQAPADQGGPGRTTVPDRVLAKIARRAAAEAGAAGKASETRARVRRSVAGVSVAVSVALPYPGGVLDAGRAVRDRVAQRLREYAGETVLRVDVEVASLAVRRTTR</sequence>
<dbReference type="Proteomes" id="UP000572635">
    <property type="component" value="Unassembled WGS sequence"/>
</dbReference>
<evidence type="ECO:0000313" key="2">
    <source>
        <dbReference type="EMBL" id="MBB5431167.1"/>
    </source>
</evidence>
<dbReference type="RefSeq" id="WP_184397777.1">
    <property type="nucleotide sequence ID" value="NZ_BAAAJD010000007.1"/>
</dbReference>
<name>A0A7W8QIL9_9ACTN</name>
<feature type="compositionally biased region" description="Low complexity" evidence="1">
    <location>
        <begin position="1"/>
        <end position="22"/>
    </location>
</feature>
<keyword evidence="3" id="KW-1185">Reference proteome</keyword>
<reference evidence="2 3" key="1">
    <citation type="submission" date="2020-08" db="EMBL/GenBank/DDBJ databases">
        <title>Sequencing the genomes of 1000 actinobacteria strains.</title>
        <authorList>
            <person name="Klenk H.-P."/>
        </authorList>
    </citation>
    <scope>NUCLEOTIDE SEQUENCE [LARGE SCALE GENOMIC DNA]</scope>
    <source>
        <strain evidence="2 3">DSM 44551</strain>
    </source>
</reference>
<evidence type="ECO:0000313" key="3">
    <source>
        <dbReference type="Proteomes" id="UP000572635"/>
    </source>
</evidence>
<gene>
    <name evidence="2" type="ORF">HDA36_001251</name>
</gene>
<dbReference type="EMBL" id="JACHDB010000001">
    <property type="protein sequence ID" value="MBB5431167.1"/>
    <property type="molecule type" value="Genomic_DNA"/>
</dbReference>
<comment type="caution">
    <text evidence="2">The sequence shown here is derived from an EMBL/GenBank/DDBJ whole genome shotgun (WGS) entry which is preliminary data.</text>
</comment>
<evidence type="ECO:0000256" key="1">
    <source>
        <dbReference type="SAM" id="MobiDB-lite"/>
    </source>
</evidence>
<feature type="region of interest" description="Disordered" evidence="1">
    <location>
        <begin position="1"/>
        <end position="31"/>
    </location>
</feature>
<proteinExistence type="predicted"/>
<dbReference type="AlphaFoldDB" id="A0A7W8QIL9"/>
<organism evidence="2 3">
    <name type="scientific">Nocardiopsis composta</name>
    <dbReference type="NCBI Taxonomy" id="157465"/>
    <lineage>
        <taxon>Bacteria</taxon>
        <taxon>Bacillati</taxon>
        <taxon>Actinomycetota</taxon>
        <taxon>Actinomycetes</taxon>
        <taxon>Streptosporangiales</taxon>
        <taxon>Nocardiopsidaceae</taxon>
        <taxon>Nocardiopsis</taxon>
    </lineage>
</organism>
<protein>
    <submittedName>
        <fullName evidence="2">Putative alkaline shock family protein YloU</fullName>
    </submittedName>
</protein>